<keyword evidence="5" id="KW-1185">Reference proteome</keyword>
<reference evidence="4 5" key="1">
    <citation type="submission" date="2018-03" db="EMBL/GenBank/DDBJ databases">
        <title>Genomic Encyclopedia of Archaeal and Bacterial Type Strains, Phase II (KMG-II): from individual species to whole genera.</title>
        <authorList>
            <person name="Goeker M."/>
        </authorList>
    </citation>
    <scope>NUCLEOTIDE SEQUENCE [LARGE SCALE GENOMIC DNA]</scope>
    <source>
        <strain evidence="4 5">DSM 19711</strain>
    </source>
</reference>
<evidence type="ECO:0000256" key="1">
    <source>
        <dbReference type="ARBA" id="ARBA00022676"/>
    </source>
</evidence>
<organism evidence="4 5">
    <name type="scientific">Kineococcus rhizosphaerae</name>
    <dbReference type="NCBI Taxonomy" id="559628"/>
    <lineage>
        <taxon>Bacteria</taxon>
        <taxon>Bacillati</taxon>
        <taxon>Actinomycetota</taxon>
        <taxon>Actinomycetes</taxon>
        <taxon>Kineosporiales</taxon>
        <taxon>Kineosporiaceae</taxon>
        <taxon>Kineococcus</taxon>
    </lineage>
</organism>
<dbReference type="Gene3D" id="3.40.50.2000">
    <property type="entry name" value="Glycogen Phosphorylase B"/>
    <property type="match status" value="2"/>
</dbReference>
<protein>
    <submittedName>
        <fullName evidence="4">Glycosyltransferase involved in cell wall biosynthesis</fullName>
    </submittedName>
</protein>
<dbReference type="PANTHER" id="PTHR45947">
    <property type="entry name" value="SULFOQUINOVOSYL TRANSFERASE SQD2"/>
    <property type="match status" value="1"/>
</dbReference>
<evidence type="ECO:0000313" key="5">
    <source>
        <dbReference type="Proteomes" id="UP000238083"/>
    </source>
</evidence>
<evidence type="ECO:0000313" key="4">
    <source>
        <dbReference type="EMBL" id="PRY13919.1"/>
    </source>
</evidence>
<proteinExistence type="predicted"/>
<dbReference type="Proteomes" id="UP000238083">
    <property type="component" value="Unassembled WGS sequence"/>
</dbReference>
<gene>
    <name evidence="4" type="ORF">CLV37_10737</name>
</gene>
<comment type="caution">
    <text evidence="4">The sequence shown here is derived from an EMBL/GenBank/DDBJ whole genome shotgun (WGS) entry which is preliminary data.</text>
</comment>
<evidence type="ECO:0000256" key="2">
    <source>
        <dbReference type="ARBA" id="ARBA00022679"/>
    </source>
</evidence>
<dbReference type="EMBL" id="PVZF01000007">
    <property type="protein sequence ID" value="PRY13919.1"/>
    <property type="molecule type" value="Genomic_DNA"/>
</dbReference>
<keyword evidence="1" id="KW-0328">Glycosyltransferase</keyword>
<dbReference type="InterPro" id="IPR028098">
    <property type="entry name" value="Glyco_trans_4-like_N"/>
</dbReference>
<keyword evidence="2 4" id="KW-0808">Transferase</keyword>
<dbReference type="GO" id="GO:1901137">
    <property type="term" value="P:carbohydrate derivative biosynthetic process"/>
    <property type="evidence" value="ECO:0007669"/>
    <property type="project" value="UniProtKB-ARBA"/>
</dbReference>
<sequence length="397" mass="42096">MRLLVITDGVPPEHRGGVASSVLVEVDELVRRGHDVTLLVRRHDRDAPLVEHRVVEGGGGYRLLRHPAPARGSRAYYAHPATTLLQVPGWLRSLDARARFDAVYVHSTFHAAAAVRAGLGPRTVLRFHAPSSLEVRLDAAGGKYPLARAASGVVADLTRRAELVAVNGTARTLATSWYVRRLLQQVHPAARARVDVVPLAVDLGRFAPGPGDRAAFGLTGGPVLVTVRRLVRRMGLENLLDAFPAVLAEHPAAQLVIGGTGYLGPELRARAERLGIPVLFPGFVAEADLPQLYRSADLFVLPTLEMEGFGIVTVEAFASGLPVVATPVGANPEVAGSLDPRTIAASTAPADLAAAVLRGLELRSDLAGRARAHVEERFSPGVVVARVEAALAEVAGR</sequence>
<dbReference type="GO" id="GO:0016757">
    <property type="term" value="F:glycosyltransferase activity"/>
    <property type="evidence" value="ECO:0007669"/>
    <property type="project" value="UniProtKB-KW"/>
</dbReference>
<dbReference type="InterPro" id="IPR050194">
    <property type="entry name" value="Glycosyltransferase_grp1"/>
</dbReference>
<dbReference type="PANTHER" id="PTHR45947:SF3">
    <property type="entry name" value="SULFOQUINOVOSYL TRANSFERASE SQD2"/>
    <property type="match status" value="1"/>
</dbReference>
<name>A0A2T0R284_9ACTN</name>
<dbReference type="Pfam" id="PF13439">
    <property type="entry name" value="Glyco_transf_4"/>
    <property type="match status" value="1"/>
</dbReference>
<dbReference type="SUPFAM" id="SSF53756">
    <property type="entry name" value="UDP-Glycosyltransferase/glycogen phosphorylase"/>
    <property type="match status" value="1"/>
</dbReference>
<evidence type="ECO:0000259" key="3">
    <source>
        <dbReference type="Pfam" id="PF13439"/>
    </source>
</evidence>
<accession>A0A2T0R284</accession>
<dbReference type="CDD" id="cd03801">
    <property type="entry name" value="GT4_PimA-like"/>
    <property type="match status" value="1"/>
</dbReference>
<feature type="domain" description="Glycosyltransferase subfamily 4-like N-terminal" evidence="3">
    <location>
        <begin position="16"/>
        <end position="205"/>
    </location>
</feature>
<dbReference type="AlphaFoldDB" id="A0A2T0R284"/>
<dbReference type="Pfam" id="PF13692">
    <property type="entry name" value="Glyco_trans_1_4"/>
    <property type="match status" value="1"/>
</dbReference>